<dbReference type="EMBL" id="CP036274">
    <property type="protein sequence ID" value="QDU28831.1"/>
    <property type="molecule type" value="Genomic_DNA"/>
</dbReference>
<keyword evidence="1" id="KW-0812">Transmembrane</keyword>
<protein>
    <submittedName>
        <fullName evidence="2">Uncharacterized protein</fullName>
    </submittedName>
</protein>
<reference evidence="2 3" key="1">
    <citation type="submission" date="2019-02" db="EMBL/GenBank/DDBJ databases">
        <title>Deep-cultivation of Planctomycetes and their phenomic and genomic characterization uncovers novel biology.</title>
        <authorList>
            <person name="Wiegand S."/>
            <person name="Jogler M."/>
            <person name="Boedeker C."/>
            <person name="Pinto D."/>
            <person name="Vollmers J."/>
            <person name="Rivas-Marin E."/>
            <person name="Kohn T."/>
            <person name="Peeters S.H."/>
            <person name="Heuer A."/>
            <person name="Rast P."/>
            <person name="Oberbeckmann S."/>
            <person name="Bunk B."/>
            <person name="Jeske O."/>
            <person name="Meyerdierks A."/>
            <person name="Storesund J.E."/>
            <person name="Kallscheuer N."/>
            <person name="Luecker S."/>
            <person name="Lage O.M."/>
            <person name="Pohl T."/>
            <person name="Merkel B.J."/>
            <person name="Hornburger P."/>
            <person name="Mueller R.-W."/>
            <person name="Bruemmer F."/>
            <person name="Labrenz M."/>
            <person name="Spormann A.M."/>
            <person name="Op den Camp H."/>
            <person name="Overmann J."/>
            <person name="Amann R."/>
            <person name="Jetten M.S.M."/>
            <person name="Mascher T."/>
            <person name="Medema M.H."/>
            <person name="Devos D.P."/>
            <person name="Kaster A.-K."/>
            <person name="Ovreas L."/>
            <person name="Rohde M."/>
            <person name="Galperin M.Y."/>
            <person name="Jogler C."/>
        </authorList>
    </citation>
    <scope>NUCLEOTIDE SEQUENCE [LARGE SCALE GENOMIC DNA]</scope>
    <source>
        <strain evidence="2 3">ETA_A8</strain>
    </source>
</reference>
<evidence type="ECO:0000313" key="3">
    <source>
        <dbReference type="Proteomes" id="UP000315017"/>
    </source>
</evidence>
<accession>A0A517YF49</accession>
<organism evidence="2 3">
    <name type="scientific">Anatilimnocola aggregata</name>
    <dbReference type="NCBI Taxonomy" id="2528021"/>
    <lineage>
        <taxon>Bacteria</taxon>
        <taxon>Pseudomonadati</taxon>
        <taxon>Planctomycetota</taxon>
        <taxon>Planctomycetia</taxon>
        <taxon>Pirellulales</taxon>
        <taxon>Pirellulaceae</taxon>
        <taxon>Anatilimnocola</taxon>
    </lineage>
</organism>
<feature type="transmembrane region" description="Helical" evidence="1">
    <location>
        <begin position="6"/>
        <end position="22"/>
    </location>
</feature>
<sequence length="152" mass="16516">MKIAIAIIVVVVVVTIVVVILAKRRSPDAELTPAKKIMPATQVMPPGEISYSQLDITETFGDNERLKSDEWISTSPLNKMTPKGEASGLPPADATADEVYAVADKMSRIRESISIPNDGVYCPICHIANVQLGKLRSPCPKCGRPLLKFGWD</sequence>
<keyword evidence="3" id="KW-1185">Reference proteome</keyword>
<dbReference type="Proteomes" id="UP000315017">
    <property type="component" value="Chromosome"/>
</dbReference>
<dbReference type="AlphaFoldDB" id="A0A517YF49"/>
<evidence type="ECO:0000313" key="2">
    <source>
        <dbReference type="EMBL" id="QDU28831.1"/>
    </source>
</evidence>
<proteinExistence type="predicted"/>
<keyword evidence="1" id="KW-0472">Membrane</keyword>
<dbReference type="RefSeq" id="WP_145091768.1">
    <property type="nucleotide sequence ID" value="NZ_CP036274.1"/>
</dbReference>
<dbReference type="OrthoDB" id="5498775at2"/>
<keyword evidence="1" id="KW-1133">Transmembrane helix</keyword>
<dbReference type="KEGG" id="aagg:ETAA8_39360"/>
<name>A0A517YF49_9BACT</name>
<evidence type="ECO:0000256" key="1">
    <source>
        <dbReference type="SAM" id="Phobius"/>
    </source>
</evidence>
<gene>
    <name evidence="2" type="ORF">ETAA8_39360</name>
</gene>